<keyword evidence="2" id="KW-1185">Reference proteome</keyword>
<protein>
    <submittedName>
        <fullName evidence="1">Uncharacterized protein</fullName>
    </submittedName>
</protein>
<dbReference type="AlphaFoldDB" id="A0A0V1FD25"/>
<organism evidence="1 2">
    <name type="scientific">Trichinella pseudospiralis</name>
    <name type="common">Parasitic roundworm</name>
    <dbReference type="NCBI Taxonomy" id="6337"/>
    <lineage>
        <taxon>Eukaryota</taxon>
        <taxon>Metazoa</taxon>
        <taxon>Ecdysozoa</taxon>
        <taxon>Nematoda</taxon>
        <taxon>Enoplea</taxon>
        <taxon>Dorylaimia</taxon>
        <taxon>Trichinellida</taxon>
        <taxon>Trichinellidae</taxon>
        <taxon>Trichinella</taxon>
    </lineage>
</organism>
<comment type="caution">
    <text evidence="1">The sequence shown here is derived from an EMBL/GenBank/DDBJ whole genome shotgun (WGS) entry which is preliminary data.</text>
</comment>
<name>A0A0V1FD25_TRIPS</name>
<gene>
    <name evidence="1" type="ORF">T4D_5227</name>
</gene>
<evidence type="ECO:0000313" key="2">
    <source>
        <dbReference type="Proteomes" id="UP000054995"/>
    </source>
</evidence>
<sequence length="76" mass="8509">MVDNFENSWSLAFAAFKASKCNTLPILADRNALAFYDRLRIYFGSNILASALLKTLQYIGIEFHCKLLSICGMNGL</sequence>
<accession>A0A0V1FD25</accession>
<proteinExistence type="predicted"/>
<reference evidence="1 2" key="1">
    <citation type="submission" date="2015-01" db="EMBL/GenBank/DDBJ databases">
        <title>Evolution of Trichinella species and genotypes.</title>
        <authorList>
            <person name="Korhonen P.K."/>
            <person name="Edoardo P."/>
            <person name="Giuseppe L.R."/>
            <person name="Gasser R.B."/>
        </authorList>
    </citation>
    <scope>NUCLEOTIDE SEQUENCE [LARGE SCALE GENOMIC DNA]</scope>
    <source>
        <strain evidence="1">ISS470</strain>
    </source>
</reference>
<dbReference type="EMBL" id="JYDT01000128">
    <property type="protein sequence ID" value="KRY83896.1"/>
    <property type="molecule type" value="Genomic_DNA"/>
</dbReference>
<evidence type="ECO:0000313" key="1">
    <source>
        <dbReference type="EMBL" id="KRY83896.1"/>
    </source>
</evidence>
<dbReference type="Proteomes" id="UP000054995">
    <property type="component" value="Unassembled WGS sequence"/>
</dbReference>